<organism evidence="1 2">
    <name type="scientific">Dreissena polymorpha</name>
    <name type="common">Zebra mussel</name>
    <name type="synonym">Mytilus polymorpha</name>
    <dbReference type="NCBI Taxonomy" id="45954"/>
    <lineage>
        <taxon>Eukaryota</taxon>
        <taxon>Metazoa</taxon>
        <taxon>Spiralia</taxon>
        <taxon>Lophotrochozoa</taxon>
        <taxon>Mollusca</taxon>
        <taxon>Bivalvia</taxon>
        <taxon>Autobranchia</taxon>
        <taxon>Heteroconchia</taxon>
        <taxon>Euheterodonta</taxon>
        <taxon>Imparidentia</taxon>
        <taxon>Neoheterodontei</taxon>
        <taxon>Myida</taxon>
        <taxon>Dreissenoidea</taxon>
        <taxon>Dreissenidae</taxon>
        <taxon>Dreissena</taxon>
    </lineage>
</organism>
<gene>
    <name evidence="1" type="ORF">DPMN_072323</name>
</gene>
<accession>A0A9D3Z4C1</accession>
<evidence type="ECO:0000313" key="1">
    <source>
        <dbReference type="EMBL" id="KAH3712573.1"/>
    </source>
</evidence>
<sequence>MTSVTFMTLSSRYPFIHLGGEEKVWDKCFAQKHPVLRAGFEPGTFRSLDQHPTTKAALSNAGLHTFHAAFYWAKLTACLILNNEAILDRSRLTGTETSAIVTL</sequence>
<dbReference type="AlphaFoldDB" id="A0A9D3Z4C1"/>
<keyword evidence="2" id="KW-1185">Reference proteome</keyword>
<name>A0A9D3Z4C1_DREPO</name>
<dbReference type="EMBL" id="JAIWYP010000014">
    <property type="protein sequence ID" value="KAH3712573.1"/>
    <property type="molecule type" value="Genomic_DNA"/>
</dbReference>
<proteinExistence type="predicted"/>
<reference evidence="1" key="2">
    <citation type="submission" date="2020-11" db="EMBL/GenBank/DDBJ databases">
        <authorList>
            <person name="McCartney M.A."/>
            <person name="Auch B."/>
            <person name="Kono T."/>
            <person name="Mallez S."/>
            <person name="Becker A."/>
            <person name="Gohl D.M."/>
            <person name="Silverstein K.A.T."/>
            <person name="Koren S."/>
            <person name="Bechman K.B."/>
            <person name="Herman A."/>
            <person name="Abrahante J.E."/>
            <person name="Garbe J."/>
        </authorList>
    </citation>
    <scope>NUCLEOTIDE SEQUENCE</scope>
    <source>
        <strain evidence="1">Duluth1</strain>
        <tissue evidence="1">Whole animal</tissue>
    </source>
</reference>
<evidence type="ECO:0000313" key="2">
    <source>
        <dbReference type="Proteomes" id="UP000828390"/>
    </source>
</evidence>
<dbReference type="Proteomes" id="UP000828390">
    <property type="component" value="Unassembled WGS sequence"/>
</dbReference>
<protein>
    <submittedName>
        <fullName evidence="1">Uncharacterized protein</fullName>
    </submittedName>
</protein>
<comment type="caution">
    <text evidence="1">The sequence shown here is derived from an EMBL/GenBank/DDBJ whole genome shotgun (WGS) entry which is preliminary data.</text>
</comment>
<reference evidence="1" key="1">
    <citation type="journal article" date="2019" name="bioRxiv">
        <title>The Genome of the Zebra Mussel, Dreissena polymorpha: A Resource for Invasive Species Research.</title>
        <authorList>
            <person name="McCartney M.A."/>
            <person name="Auch B."/>
            <person name="Kono T."/>
            <person name="Mallez S."/>
            <person name="Zhang Y."/>
            <person name="Obille A."/>
            <person name="Becker A."/>
            <person name="Abrahante J.E."/>
            <person name="Garbe J."/>
            <person name="Badalamenti J.P."/>
            <person name="Herman A."/>
            <person name="Mangelson H."/>
            <person name="Liachko I."/>
            <person name="Sullivan S."/>
            <person name="Sone E.D."/>
            <person name="Koren S."/>
            <person name="Silverstein K.A.T."/>
            <person name="Beckman K.B."/>
            <person name="Gohl D.M."/>
        </authorList>
    </citation>
    <scope>NUCLEOTIDE SEQUENCE</scope>
    <source>
        <strain evidence="1">Duluth1</strain>
        <tissue evidence="1">Whole animal</tissue>
    </source>
</reference>